<keyword evidence="1" id="KW-1185">Reference proteome</keyword>
<sequence length="359" mass="41770">MSNVVDYLSKAKRVDIMQILIDIATRSVIRLRNVVDSSLEAVFTQLYHICVRLANVKSIQDQISYLLSLVLPLVTSLGYRKVQWDVCILLHYCFLRPTSNVLCLLINFFSFFEFDDNLSSLNSIRLPESQNCKFRQFLVDWIFNFSLNNDENSLNFVKDVSPILFCQLLEQILLRKPCNMRTFDDVHEISCDHNELETDLCHHLGIIDEDVESVLETNAVHDYVREKEVESAIFHNFQRFYNEYFNINKGQVTESGILPCFCAITFFLSNRRKIDQENISQTVDWLKLISYAKSSAAMYMVLLHIKRVLKSIVSNWKISNAVIEFVHKIAFYSESPIFDIFVSEGSVTPILFRCLFCVQ</sequence>
<proteinExistence type="predicted"/>
<evidence type="ECO:0000313" key="1">
    <source>
        <dbReference type="Proteomes" id="UP000887565"/>
    </source>
</evidence>
<name>A0A915ILI6_ROMCU</name>
<reference evidence="2" key="1">
    <citation type="submission" date="2022-11" db="UniProtKB">
        <authorList>
            <consortium name="WormBaseParasite"/>
        </authorList>
    </citation>
    <scope>IDENTIFICATION</scope>
</reference>
<dbReference type="WBParaSite" id="nRc.2.0.1.t14680-RA">
    <property type="protein sequence ID" value="nRc.2.0.1.t14680-RA"/>
    <property type="gene ID" value="nRc.2.0.1.g14680"/>
</dbReference>
<dbReference type="Proteomes" id="UP000887565">
    <property type="component" value="Unplaced"/>
</dbReference>
<evidence type="ECO:0000313" key="2">
    <source>
        <dbReference type="WBParaSite" id="nRc.2.0.1.t14680-RA"/>
    </source>
</evidence>
<accession>A0A915ILI6</accession>
<dbReference type="AlphaFoldDB" id="A0A915ILI6"/>
<organism evidence="1 2">
    <name type="scientific">Romanomermis culicivorax</name>
    <name type="common">Nematode worm</name>
    <dbReference type="NCBI Taxonomy" id="13658"/>
    <lineage>
        <taxon>Eukaryota</taxon>
        <taxon>Metazoa</taxon>
        <taxon>Ecdysozoa</taxon>
        <taxon>Nematoda</taxon>
        <taxon>Enoplea</taxon>
        <taxon>Dorylaimia</taxon>
        <taxon>Mermithida</taxon>
        <taxon>Mermithoidea</taxon>
        <taxon>Mermithidae</taxon>
        <taxon>Romanomermis</taxon>
    </lineage>
</organism>
<protein>
    <submittedName>
        <fullName evidence="2">Uncharacterized protein</fullName>
    </submittedName>
</protein>